<dbReference type="Proteomes" id="UP000075714">
    <property type="component" value="Unassembled WGS sequence"/>
</dbReference>
<keyword evidence="2" id="KW-1185">Reference proteome</keyword>
<organism evidence="1 2">
    <name type="scientific">Gonium pectorale</name>
    <name type="common">Green alga</name>
    <dbReference type="NCBI Taxonomy" id="33097"/>
    <lineage>
        <taxon>Eukaryota</taxon>
        <taxon>Viridiplantae</taxon>
        <taxon>Chlorophyta</taxon>
        <taxon>core chlorophytes</taxon>
        <taxon>Chlorophyceae</taxon>
        <taxon>CS clade</taxon>
        <taxon>Chlamydomonadales</taxon>
        <taxon>Volvocaceae</taxon>
        <taxon>Gonium</taxon>
    </lineage>
</organism>
<dbReference type="AlphaFoldDB" id="A0A150FU52"/>
<evidence type="ECO:0000313" key="2">
    <source>
        <dbReference type="Proteomes" id="UP000075714"/>
    </source>
</evidence>
<dbReference type="EMBL" id="LSYV01000743">
    <property type="protein sequence ID" value="KXZ41127.1"/>
    <property type="molecule type" value="Genomic_DNA"/>
</dbReference>
<name>A0A150FU52_GONPE</name>
<evidence type="ECO:0000313" key="1">
    <source>
        <dbReference type="EMBL" id="KXZ41127.1"/>
    </source>
</evidence>
<gene>
    <name evidence="1" type="ORF">GPECTOR_747g912</name>
</gene>
<comment type="caution">
    <text evidence="1">The sequence shown here is derived from an EMBL/GenBank/DDBJ whole genome shotgun (WGS) entry which is preliminary data.</text>
</comment>
<proteinExistence type="predicted"/>
<reference evidence="2" key="1">
    <citation type="journal article" date="2016" name="Nat. Commun.">
        <title>The Gonium pectorale genome demonstrates co-option of cell cycle regulation during the evolution of multicellularity.</title>
        <authorList>
            <person name="Hanschen E.R."/>
            <person name="Marriage T.N."/>
            <person name="Ferris P.J."/>
            <person name="Hamaji T."/>
            <person name="Toyoda A."/>
            <person name="Fujiyama A."/>
            <person name="Neme R."/>
            <person name="Noguchi H."/>
            <person name="Minakuchi Y."/>
            <person name="Suzuki M."/>
            <person name="Kawai-Toyooka H."/>
            <person name="Smith D.R."/>
            <person name="Sparks H."/>
            <person name="Anderson J."/>
            <person name="Bakaric R."/>
            <person name="Luria V."/>
            <person name="Karger A."/>
            <person name="Kirschner M.W."/>
            <person name="Durand P.M."/>
            <person name="Michod R.E."/>
            <person name="Nozaki H."/>
            <person name="Olson B.J."/>
        </authorList>
    </citation>
    <scope>NUCLEOTIDE SEQUENCE [LARGE SCALE GENOMIC DNA]</scope>
    <source>
        <strain evidence="2">NIES-2863</strain>
    </source>
</reference>
<accession>A0A150FU52</accession>
<dbReference type="Gene3D" id="2.60.120.260">
    <property type="entry name" value="Galactose-binding domain-like"/>
    <property type="match status" value="1"/>
</dbReference>
<protein>
    <submittedName>
        <fullName evidence="1">Uncharacterized protein</fullName>
    </submittedName>
</protein>
<sequence>MATCFTAAAAGSVTVSVHVDDDAWVWLNGEYIGHANLKDNNRTGTNFTANVESGINNISVIAYNDVNQLSVTVNSTGNLTCPPPNCTLAGQAPFVFGYRNLSAYGQSGFPDAEAQWVFNDANAPVWACHQVHAPWPPAPGIAAVT</sequence>